<evidence type="ECO:0000313" key="6">
    <source>
        <dbReference type="EMBL" id="SNS06954.1"/>
    </source>
</evidence>
<dbReference type="Proteomes" id="UP000198379">
    <property type="component" value="Unassembled WGS sequence"/>
</dbReference>
<dbReference type="InterPro" id="IPR006140">
    <property type="entry name" value="D-isomer_DH_NAD-bd"/>
</dbReference>
<dbReference type="SUPFAM" id="SSF51735">
    <property type="entry name" value="NAD(P)-binding Rossmann-fold domains"/>
    <property type="match status" value="1"/>
</dbReference>
<evidence type="ECO:0000259" key="4">
    <source>
        <dbReference type="Pfam" id="PF00389"/>
    </source>
</evidence>
<reference evidence="6 7" key="1">
    <citation type="submission" date="2017-06" db="EMBL/GenBank/DDBJ databases">
        <authorList>
            <person name="Kim H.J."/>
            <person name="Triplett B.A."/>
        </authorList>
    </citation>
    <scope>NUCLEOTIDE SEQUENCE [LARGE SCALE GENOMIC DNA]</scope>
    <source>
        <strain evidence="6 7">DSM 25597</strain>
    </source>
</reference>
<dbReference type="PANTHER" id="PTHR43026:SF1">
    <property type="entry name" value="2-HYDROXYACID DEHYDROGENASE HOMOLOG 1-RELATED"/>
    <property type="match status" value="1"/>
</dbReference>
<dbReference type="EMBL" id="FZNY01000006">
    <property type="protein sequence ID" value="SNS06954.1"/>
    <property type="molecule type" value="Genomic_DNA"/>
</dbReference>
<dbReference type="InterPro" id="IPR029752">
    <property type="entry name" value="D-isomer_DH_CS1"/>
</dbReference>
<dbReference type="Pfam" id="PF00389">
    <property type="entry name" value="2-Hacid_dh"/>
    <property type="match status" value="1"/>
</dbReference>
<proteinExistence type="inferred from homology"/>
<keyword evidence="2" id="KW-0520">NAD</keyword>
<keyword evidence="3" id="KW-0560">Oxidoreductase</keyword>
<evidence type="ECO:0000259" key="5">
    <source>
        <dbReference type="Pfam" id="PF02826"/>
    </source>
</evidence>
<evidence type="ECO:0000313" key="7">
    <source>
        <dbReference type="Proteomes" id="UP000198379"/>
    </source>
</evidence>
<dbReference type="SUPFAM" id="SSF52283">
    <property type="entry name" value="Formate/glycerate dehydrogenase catalytic domain-like"/>
    <property type="match status" value="1"/>
</dbReference>
<dbReference type="InterPro" id="IPR036291">
    <property type="entry name" value="NAD(P)-bd_dom_sf"/>
</dbReference>
<evidence type="ECO:0000256" key="1">
    <source>
        <dbReference type="ARBA" id="ARBA00005854"/>
    </source>
</evidence>
<name>A0A239BIL9_9FLAO</name>
<dbReference type="AlphaFoldDB" id="A0A239BIL9"/>
<dbReference type="RefSeq" id="WP_089372769.1">
    <property type="nucleotide sequence ID" value="NZ_BMEP01000005.1"/>
</dbReference>
<organism evidence="6 7">
    <name type="scientific">Dokdonia pacifica</name>
    <dbReference type="NCBI Taxonomy" id="1627892"/>
    <lineage>
        <taxon>Bacteria</taxon>
        <taxon>Pseudomonadati</taxon>
        <taxon>Bacteroidota</taxon>
        <taxon>Flavobacteriia</taxon>
        <taxon>Flavobacteriales</taxon>
        <taxon>Flavobacteriaceae</taxon>
        <taxon>Dokdonia</taxon>
    </lineage>
</organism>
<accession>A0A239BIL9</accession>
<keyword evidence="7" id="KW-1185">Reference proteome</keyword>
<dbReference type="Gene3D" id="3.40.50.720">
    <property type="entry name" value="NAD(P)-binding Rossmann-like Domain"/>
    <property type="match status" value="2"/>
</dbReference>
<dbReference type="PROSITE" id="PS00065">
    <property type="entry name" value="D_2_HYDROXYACID_DH_1"/>
    <property type="match status" value="1"/>
</dbReference>
<dbReference type="Pfam" id="PF02826">
    <property type="entry name" value="2-Hacid_dh_C"/>
    <property type="match status" value="1"/>
</dbReference>
<protein>
    <submittedName>
        <fullName evidence="6">D-lactate dehydrogenase</fullName>
    </submittedName>
</protein>
<dbReference type="InterPro" id="IPR006139">
    <property type="entry name" value="D-isomer_2_OHA_DH_cat_dom"/>
</dbReference>
<dbReference type="GO" id="GO:0008720">
    <property type="term" value="F:D-lactate dehydrogenase (NAD+) activity"/>
    <property type="evidence" value="ECO:0007669"/>
    <property type="project" value="TreeGrafter"/>
</dbReference>
<dbReference type="GO" id="GO:0051287">
    <property type="term" value="F:NAD binding"/>
    <property type="evidence" value="ECO:0007669"/>
    <property type="project" value="InterPro"/>
</dbReference>
<dbReference type="OrthoDB" id="9777288at2"/>
<sequence>MRTLVYSAKDFEIPYLNNASQDSIHSLDFIEDRLTTHTAMKAIGYDAISIFSADDASANVLEKLKDFGVQYITLRSAGYDNVNLNKAKKLNIKVANAPDYSPNAIAEHAIALLLAINRKITISNKQVQEYNFTLSNLVGMDLKRKTIGIIGTGRIGSVIAKILHGFDTQIVATDIDLNKNLIHNYGVRYTTIKELCSQCDVILLSIPLNTSTYQLIDKEMLNCMKPNTYIINISRGAVVHTKSILEALDSNRLAGYATDVYEKESGVFFYNRSSDIPEDHLLESLLKHPKVLLTPHQAFATQEALSNIAATTIENLTAWQRDEHPKNRLA</sequence>
<gene>
    <name evidence="6" type="ORF">SAMN06265376_106155</name>
</gene>
<evidence type="ECO:0000256" key="2">
    <source>
        <dbReference type="ARBA" id="ARBA00023027"/>
    </source>
</evidence>
<comment type="similarity">
    <text evidence="1 3">Belongs to the D-isomer specific 2-hydroxyacid dehydrogenase family.</text>
</comment>
<dbReference type="InterPro" id="IPR058205">
    <property type="entry name" value="D-LDH-like"/>
</dbReference>
<feature type="domain" description="D-isomer specific 2-hydroxyacid dehydrogenase NAD-binding" evidence="5">
    <location>
        <begin position="110"/>
        <end position="298"/>
    </location>
</feature>
<dbReference type="PANTHER" id="PTHR43026">
    <property type="entry name" value="2-HYDROXYACID DEHYDROGENASE HOMOLOG 1-RELATED"/>
    <property type="match status" value="1"/>
</dbReference>
<feature type="domain" description="D-isomer specific 2-hydroxyacid dehydrogenase catalytic" evidence="4">
    <location>
        <begin position="9"/>
        <end position="329"/>
    </location>
</feature>
<evidence type="ECO:0000256" key="3">
    <source>
        <dbReference type="RuleBase" id="RU003719"/>
    </source>
</evidence>